<dbReference type="Proteomes" id="UP000887540">
    <property type="component" value="Unplaced"/>
</dbReference>
<evidence type="ECO:0000313" key="2">
    <source>
        <dbReference type="WBParaSite" id="ACRNAN_scaffold1117.g20446.t1"/>
    </source>
</evidence>
<reference evidence="2" key="1">
    <citation type="submission" date="2022-11" db="UniProtKB">
        <authorList>
            <consortium name="WormBaseParasite"/>
        </authorList>
    </citation>
    <scope>IDENTIFICATION</scope>
</reference>
<keyword evidence="1" id="KW-1185">Reference proteome</keyword>
<evidence type="ECO:0000313" key="1">
    <source>
        <dbReference type="Proteomes" id="UP000887540"/>
    </source>
</evidence>
<accession>A0A914CIG9</accession>
<proteinExistence type="predicted"/>
<organism evidence="1 2">
    <name type="scientific">Acrobeloides nanus</name>
    <dbReference type="NCBI Taxonomy" id="290746"/>
    <lineage>
        <taxon>Eukaryota</taxon>
        <taxon>Metazoa</taxon>
        <taxon>Ecdysozoa</taxon>
        <taxon>Nematoda</taxon>
        <taxon>Chromadorea</taxon>
        <taxon>Rhabditida</taxon>
        <taxon>Tylenchina</taxon>
        <taxon>Cephalobomorpha</taxon>
        <taxon>Cephaloboidea</taxon>
        <taxon>Cephalobidae</taxon>
        <taxon>Acrobeloides</taxon>
    </lineage>
</organism>
<dbReference type="WBParaSite" id="ACRNAN_scaffold1117.g20446.t1">
    <property type="protein sequence ID" value="ACRNAN_scaffold1117.g20446.t1"/>
    <property type="gene ID" value="ACRNAN_scaffold1117.g20446"/>
</dbReference>
<name>A0A914CIG9_9BILA</name>
<sequence>MDFPPYRYYSDYSRYSVYWSWYDHNYLNPHYLKSVYGRRNIDRYYPGHRGPYEPPRYTIDPRKPNWMYARPSETIWFPTYWRSL</sequence>
<dbReference type="AlphaFoldDB" id="A0A914CIG9"/>
<protein>
    <submittedName>
        <fullName evidence="2">Uncharacterized protein</fullName>
    </submittedName>
</protein>